<name>A0ACD0NV64_9BASI</name>
<evidence type="ECO:0000313" key="1">
    <source>
        <dbReference type="EMBL" id="PWN49699.1"/>
    </source>
</evidence>
<proteinExistence type="predicted"/>
<dbReference type="Proteomes" id="UP000245626">
    <property type="component" value="Unassembled WGS sequence"/>
</dbReference>
<accession>A0ACD0NV64</accession>
<protein>
    <submittedName>
        <fullName evidence="1">Uncharacterized protein</fullName>
    </submittedName>
</protein>
<gene>
    <name evidence="1" type="ORF">IE53DRAFT_131432</name>
</gene>
<keyword evidence="2" id="KW-1185">Reference proteome</keyword>
<dbReference type="EMBL" id="KZ820016">
    <property type="protein sequence ID" value="PWN49699.1"/>
    <property type="molecule type" value="Genomic_DNA"/>
</dbReference>
<evidence type="ECO:0000313" key="2">
    <source>
        <dbReference type="Proteomes" id="UP000245626"/>
    </source>
</evidence>
<reference evidence="1 2" key="1">
    <citation type="journal article" date="2018" name="Mol. Biol. Evol.">
        <title>Broad Genomic Sampling Reveals a Smut Pathogenic Ancestry of the Fungal Clade Ustilaginomycotina.</title>
        <authorList>
            <person name="Kijpornyongpan T."/>
            <person name="Mondo S.J."/>
            <person name="Barry K."/>
            <person name="Sandor L."/>
            <person name="Lee J."/>
            <person name="Lipzen A."/>
            <person name="Pangilinan J."/>
            <person name="LaButti K."/>
            <person name="Hainaut M."/>
            <person name="Henrissat B."/>
            <person name="Grigoriev I.V."/>
            <person name="Spatafora J.W."/>
            <person name="Aime M.C."/>
        </authorList>
    </citation>
    <scope>NUCLEOTIDE SEQUENCE [LARGE SCALE GENOMIC DNA]</scope>
    <source>
        <strain evidence="1 2">SA 807</strain>
    </source>
</reference>
<organism evidence="1 2">
    <name type="scientific">Violaceomyces palustris</name>
    <dbReference type="NCBI Taxonomy" id="1673888"/>
    <lineage>
        <taxon>Eukaryota</taxon>
        <taxon>Fungi</taxon>
        <taxon>Dikarya</taxon>
        <taxon>Basidiomycota</taxon>
        <taxon>Ustilaginomycotina</taxon>
        <taxon>Ustilaginomycetes</taxon>
        <taxon>Violaceomycetales</taxon>
        <taxon>Violaceomycetaceae</taxon>
        <taxon>Violaceomyces</taxon>
    </lineage>
</organism>
<sequence>MDMDPANRSSTRVNLTTSLLSSPGMERPSTPRNRLHSVGMDNPSLATAFVTPDSDDLQAARLRRRSEAHLTRSVHLLRKLEARGADAKGWGKAASQCDGNSVMEGETFLSLGKRESNMVSERSTSCQYERAQSDLIKLQLGEKKSKPDRSKNMDVICPRPWKLVYNPLQQMRDQPERFHPTIPRPWLGQVREFESSLESDFVEDLTELGLGSSPTSPSPVVAISALQELPLRSRANTVAFSTSTDREASLSRHRANSAVTSRSIPFFDSRKSSYRTLSVERNAADIIDIKGESNRKISDERKEEVLQNSLDPCPDMTIESVTMSDEFDLNTSGNSFLAGDHLTPDTSLESVLARSRKSELLEWRMSCQVRRSDAPTPKGEESLCPDHLLSPADKSGTSVEHVRTASKFNRLGVLEPQSRNFFPLRRKSNTITGVPPRLGSFPKPLATSDLFLIGGAEGNSDIPEAGKPSGPFDADDCAISLQPSPISPRLKPKSLRRKTVSYARADAGVIHDHIAQEMSARHLDESAQPQMREHPSIDKPSTAGTENGSIFMINHIFKRREEDFPSKMGKTWESDLAIALDCHRSSPSRLTVKVDGKSPCELCGALSVCLTTLHPCNHRACAVCCSSGINQVSTSPPRRHVCATCQVPVESISLPPRQATILETSGLASGKHQPHYDASRNGGRFVETESEDLHGLGESSMRRESGKSHTLLEAIQTARKKETSLKGLHLVDPSHRYKDFTFLEWESKQEEEKNKRTPSTQTISDVIPTAITLKESLPVVPFSFDGLVKDRSSCDFNGAKESFIVRVDNIPWTAAFLDVFKWIPDQKEILAEEEAVAHPIHIPIEFKTGKTANACFIECKSKAAAWKLIRHRNVSLWWMGKEP</sequence>